<dbReference type="Proteomes" id="UP000660611">
    <property type="component" value="Unassembled WGS sequence"/>
</dbReference>
<accession>A0A919PZD5</accession>
<name>A0A919PZD5_9ACTN</name>
<dbReference type="AlphaFoldDB" id="A0A919PZD5"/>
<evidence type="ECO:0000313" key="3">
    <source>
        <dbReference type="Proteomes" id="UP000660611"/>
    </source>
</evidence>
<dbReference type="EMBL" id="BONQ01000215">
    <property type="protein sequence ID" value="GIG53164.1"/>
    <property type="molecule type" value="Genomic_DNA"/>
</dbReference>
<reference evidence="2" key="1">
    <citation type="submission" date="2021-01" db="EMBL/GenBank/DDBJ databases">
        <title>Whole genome shotgun sequence of Dactylosporangium siamense NBRC 106093.</title>
        <authorList>
            <person name="Komaki H."/>
            <person name="Tamura T."/>
        </authorList>
    </citation>
    <scope>NUCLEOTIDE SEQUENCE</scope>
    <source>
        <strain evidence="2">NBRC 106093</strain>
    </source>
</reference>
<comment type="caution">
    <text evidence="2">The sequence shown here is derived from an EMBL/GenBank/DDBJ whole genome shotgun (WGS) entry which is preliminary data.</text>
</comment>
<evidence type="ECO:0000313" key="2">
    <source>
        <dbReference type="EMBL" id="GIG53164.1"/>
    </source>
</evidence>
<organism evidence="2 3">
    <name type="scientific">Dactylosporangium siamense</name>
    <dbReference type="NCBI Taxonomy" id="685454"/>
    <lineage>
        <taxon>Bacteria</taxon>
        <taxon>Bacillati</taxon>
        <taxon>Actinomycetota</taxon>
        <taxon>Actinomycetes</taxon>
        <taxon>Micromonosporales</taxon>
        <taxon>Micromonosporaceae</taxon>
        <taxon>Dactylosporangium</taxon>
    </lineage>
</organism>
<feature type="compositionally biased region" description="Low complexity" evidence="1">
    <location>
        <begin position="10"/>
        <end position="23"/>
    </location>
</feature>
<keyword evidence="3" id="KW-1185">Reference proteome</keyword>
<sequence>MNIHQPGVSAPDPNGPAGAPAATGAQQLVRHWWNCLWGRFNRRDVYIRTDGVTFTLELRLGGQDGRPWTRHYPTLDAAINEAEQHMAPDQQWRDLTAAHSRVSSRPKPQP</sequence>
<gene>
    <name evidence="2" type="ORF">Dsi01nite_112050</name>
</gene>
<feature type="region of interest" description="Disordered" evidence="1">
    <location>
        <begin position="1"/>
        <end position="23"/>
    </location>
</feature>
<protein>
    <submittedName>
        <fullName evidence="2">Uncharacterized protein</fullName>
    </submittedName>
</protein>
<proteinExistence type="predicted"/>
<evidence type="ECO:0000256" key="1">
    <source>
        <dbReference type="SAM" id="MobiDB-lite"/>
    </source>
</evidence>